<evidence type="ECO:0000313" key="10">
    <source>
        <dbReference type="EMBL" id="PVY38815.1"/>
    </source>
</evidence>
<organism evidence="10 11">
    <name type="scientific">Victivallis vadensis</name>
    <dbReference type="NCBI Taxonomy" id="172901"/>
    <lineage>
        <taxon>Bacteria</taxon>
        <taxon>Pseudomonadati</taxon>
        <taxon>Lentisphaerota</taxon>
        <taxon>Lentisphaeria</taxon>
        <taxon>Victivallales</taxon>
        <taxon>Victivallaceae</taxon>
        <taxon>Victivallis</taxon>
    </lineage>
</organism>
<dbReference type="NCBIfam" id="TIGR03356">
    <property type="entry name" value="BGL"/>
    <property type="match status" value="1"/>
</dbReference>
<dbReference type="InterPro" id="IPR017736">
    <property type="entry name" value="Glyco_hydro_1_beta-glucosidase"/>
</dbReference>
<feature type="active site" description="Proton donor" evidence="7">
    <location>
        <position position="165"/>
    </location>
</feature>
<evidence type="ECO:0000313" key="11">
    <source>
        <dbReference type="Proteomes" id="UP000245959"/>
    </source>
</evidence>
<dbReference type="GO" id="GO:0005829">
    <property type="term" value="C:cytosol"/>
    <property type="evidence" value="ECO:0007669"/>
    <property type="project" value="TreeGrafter"/>
</dbReference>
<evidence type="ECO:0000256" key="4">
    <source>
        <dbReference type="ARBA" id="ARBA00023277"/>
    </source>
</evidence>
<comment type="similarity">
    <text evidence="1 9">Belongs to the glycosyl hydrolase 1 family.</text>
</comment>
<evidence type="ECO:0000256" key="7">
    <source>
        <dbReference type="PIRSR" id="PIRSR617736-1"/>
    </source>
</evidence>
<dbReference type="EMBL" id="QEKH01000024">
    <property type="protein sequence ID" value="PVY38815.1"/>
    <property type="molecule type" value="Genomic_DNA"/>
</dbReference>
<sequence>MDYRMPEHFLWGAATASFQVEGHLEADGAGPSNWLDFCRKPGTVANDDIPLVGASQYTLYKEDVQLMKSLGIKAYRFSIAWPRVFPEGTGAPNPKGLDYYNRLVDELLANGITPYVTVFHWDLPSALEQRGGWRSKETSRALADYAGYVASKLSDRVKNFFTVNEIICFTASGYEAGRFAPGLKLDPKTVNQTIYNGCLGHGLALNAIRANSPADVRVGLVDNPLNCVPVYETPEHIEAARKAFRIRNSRILTLIREGRFTDEYIAEQGGNMPDFTDSELKTIATPMDCLGLNIYTPEHIAADPASPYGYRTVPKSDSHPAMNVEWLKLGPESIYWTLRFCKELWNEKNLYITENGCPAADRLTPEGEVLDTDRLMYLREHLRGVQRAAADGIPVKGYFVWSLLDNFEWADGFQKRFGIVYVNYSTLKRTPKLSAKFYRDTIAANAVL</sequence>
<evidence type="ECO:0000256" key="2">
    <source>
        <dbReference type="ARBA" id="ARBA00022801"/>
    </source>
</evidence>
<dbReference type="Pfam" id="PF00232">
    <property type="entry name" value="Glyco_hydro_1"/>
    <property type="match status" value="1"/>
</dbReference>
<reference evidence="10 11" key="1">
    <citation type="submission" date="2018-04" db="EMBL/GenBank/DDBJ databases">
        <title>Genomic Encyclopedia of Type Strains, Phase IV (KMG-IV): sequencing the most valuable type-strain genomes for metagenomic binning, comparative biology and taxonomic classification.</title>
        <authorList>
            <person name="Goeker M."/>
        </authorList>
    </citation>
    <scope>NUCLEOTIDE SEQUENCE [LARGE SCALE GENOMIC DNA]</scope>
    <source>
        <strain evidence="10 11">DSM 14823</strain>
    </source>
</reference>
<keyword evidence="4" id="KW-0119">Carbohydrate metabolism</keyword>
<dbReference type="EC" id="3.2.1.21" evidence="9"/>
<dbReference type="GO" id="GO:0030245">
    <property type="term" value="P:cellulose catabolic process"/>
    <property type="evidence" value="ECO:0007669"/>
    <property type="project" value="UniProtKB-KW"/>
</dbReference>
<keyword evidence="3" id="KW-0136">Cellulose degradation</keyword>
<name>A0A2U1AR01_9BACT</name>
<feature type="active site" description="Nucleophile" evidence="7">
    <location>
        <position position="354"/>
    </location>
</feature>
<dbReference type="InterPro" id="IPR017853">
    <property type="entry name" value="GH"/>
</dbReference>
<dbReference type="Proteomes" id="UP000245959">
    <property type="component" value="Unassembled WGS sequence"/>
</dbReference>
<feature type="binding site" evidence="8">
    <location>
        <position position="164"/>
    </location>
    <ligand>
        <name>substrate</name>
    </ligand>
</feature>
<feature type="binding site" evidence="8">
    <location>
        <position position="120"/>
    </location>
    <ligand>
        <name>substrate</name>
    </ligand>
</feature>
<keyword evidence="11" id="KW-1185">Reference proteome</keyword>
<comment type="caution">
    <text evidence="10">The sequence shown here is derived from an EMBL/GenBank/DDBJ whole genome shotgun (WGS) entry which is preliminary data.</text>
</comment>
<keyword evidence="5 9" id="KW-0326">Glycosidase</keyword>
<accession>A0A2U1AR01</accession>
<keyword evidence="2 9" id="KW-0378">Hydrolase</keyword>
<gene>
    <name evidence="10" type="ORF">C8D82_12451</name>
</gene>
<evidence type="ECO:0000256" key="9">
    <source>
        <dbReference type="RuleBase" id="RU361175"/>
    </source>
</evidence>
<evidence type="ECO:0000256" key="3">
    <source>
        <dbReference type="ARBA" id="ARBA00023001"/>
    </source>
</evidence>
<dbReference type="GO" id="GO:0008422">
    <property type="term" value="F:beta-glucosidase activity"/>
    <property type="evidence" value="ECO:0007669"/>
    <property type="project" value="UniProtKB-EC"/>
</dbReference>
<dbReference type="SUPFAM" id="SSF51445">
    <property type="entry name" value="(Trans)glycosidases"/>
    <property type="match status" value="1"/>
</dbReference>
<comment type="catalytic activity">
    <reaction evidence="9">
        <text>Hydrolysis of terminal, non-reducing beta-D-glucosyl residues with release of beta-D-glucose.</text>
        <dbReference type="EC" id="3.2.1.21"/>
    </reaction>
</comment>
<dbReference type="AlphaFoldDB" id="A0A2U1AR01"/>
<evidence type="ECO:0000256" key="6">
    <source>
        <dbReference type="ARBA" id="ARBA00023326"/>
    </source>
</evidence>
<keyword evidence="6" id="KW-0624">Polysaccharide degradation</keyword>
<evidence type="ECO:0000256" key="5">
    <source>
        <dbReference type="ARBA" id="ARBA00023295"/>
    </source>
</evidence>
<dbReference type="GeneID" id="78296218"/>
<evidence type="ECO:0000256" key="1">
    <source>
        <dbReference type="ARBA" id="ARBA00010838"/>
    </source>
</evidence>
<protein>
    <recommendedName>
        <fullName evidence="9">Beta-glucosidase</fullName>
        <ecNumber evidence="9">3.2.1.21</ecNumber>
    </recommendedName>
</protein>
<dbReference type="InterPro" id="IPR001360">
    <property type="entry name" value="Glyco_hydro_1"/>
</dbReference>
<feature type="binding site" evidence="8">
    <location>
        <position position="295"/>
    </location>
    <ligand>
        <name>substrate</name>
    </ligand>
</feature>
<dbReference type="PANTHER" id="PTHR10353">
    <property type="entry name" value="GLYCOSYL HYDROLASE"/>
    <property type="match status" value="1"/>
</dbReference>
<dbReference type="Gene3D" id="3.20.20.80">
    <property type="entry name" value="Glycosidases"/>
    <property type="match status" value="1"/>
</dbReference>
<dbReference type="FunFam" id="3.20.20.80:FF:000004">
    <property type="entry name" value="Beta-glucosidase 6-phospho-beta-glucosidase"/>
    <property type="match status" value="1"/>
</dbReference>
<dbReference type="PANTHER" id="PTHR10353:SF36">
    <property type="entry name" value="LP05116P"/>
    <property type="match status" value="1"/>
</dbReference>
<evidence type="ECO:0000256" key="8">
    <source>
        <dbReference type="PIRSR" id="PIRSR617736-2"/>
    </source>
</evidence>
<dbReference type="RefSeq" id="WP_165833090.1">
    <property type="nucleotide sequence ID" value="NZ_CABMMC010000115.1"/>
</dbReference>
<dbReference type="PRINTS" id="PR00131">
    <property type="entry name" value="GLHYDRLASE1"/>
</dbReference>
<feature type="binding site" evidence="8">
    <location>
        <begin position="408"/>
        <end position="409"/>
    </location>
    <ligand>
        <name>substrate</name>
    </ligand>
</feature>
<feature type="binding site" evidence="8">
    <location>
        <position position="19"/>
    </location>
    <ligand>
        <name>substrate</name>
    </ligand>
</feature>
<proteinExistence type="inferred from homology"/>
<feature type="binding site" evidence="8">
    <location>
        <position position="401"/>
    </location>
    <ligand>
        <name>substrate</name>
    </ligand>
</feature>